<dbReference type="PANTHER" id="PTHR30040">
    <property type="entry name" value="THIAMINE BIOSYNTHESIS LIPOPROTEIN APBE"/>
    <property type="match status" value="1"/>
</dbReference>
<comment type="cofactor">
    <cofactor evidence="1">
        <name>Mg(2+)</name>
        <dbReference type="ChEBI" id="CHEBI:18420"/>
    </cofactor>
</comment>
<dbReference type="GO" id="GO:0016740">
    <property type="term" value="F:transferase activity"/>
    <property type="evidence" value="ECO:0007669"/>
    <property type="project" value="UniProtKB-KW"/>
</dbReference>
<evidence type="ECO:0000256" key="1">
    <source>
        <dbReference type="ARBA" id="ARBA00001946"/>
    </source>
</evidence>
<dbReference type="EC" id="2.7.1.180" evidence="2"/>
<evidence type="ECO:0000256" key="10">
    <source>
        <dbReference type="ARBA" id="ARBA00048540"/>
    </source>
</evidence>
<keyword evidence="8" id="KW-0460">Magnesium</keyword>
<dbReference type="InterPro" id="IPR024932">
    <property type="entry name" value="ApbE"/>
</dbReference>
<dbReference type="EMBL" id="PCHB01000003">
    <property type="protein sequence ID" value="PKU98416.1"/>
    <property type="molecule type" value="Genomic_DNA"/>
</dbReference>
<evidence type="ECO:0000256" key="2">
    <source>
        <dbReference type="ARBA" id="ARBA00011955"/>
    </source>
</evidence>
<dbReference type="Pfam" id="PF02424">
    <property type="entry name" value="ApbE"/>
    <property type="match status" value="1"/>
</dbReference>
<evidence type="ECO:0000256" key="7">
    <source>
        <dbReference type="ARBA" id="ARBA00022827"/>
    </source>
</evidence>
<dbReference type="AlphaFoldDB" id="A0A2N3QYZ5"/>
<dbReference type="GO" id="GO:0046872">
    <property type="term" value="F:metal ion binding"/>
    <property type="evidence" value="ECO:0007669"/>
    <property type="project" value="UniProtKB-KW"/>
</dbReference>
<evidence type="ECO:0000313" key="11">
    <source>
        <dbReference type="EMBL" id="PKU98416.1"/>
    </source>
</evidence>
<evidence type="ECO:0000256" key="5">
    <source>
        <dbReference type="ARBA" id="ARBA00022679"/>
    </source>
</evidence>
<dbReference type="InterPro" id="IPR003374">
    <property type="entry name" value="ApbE-like_sf"/>
</dbReference>
<reference evidence="11 12" key="1">
    <citation type="submission" date="2017-10" db="EMBL/GenBank/DDBJ databases">
        <title>Bifidobacterium genomics.</title>
        <authorList>
            <person name="Lugli G.A."/>
            <person name="Milani C."/>
            <person name="Mancabelli L."/>
        </authorList>
    </citation>
    <scope>NUCLEOTIDE SEQUENCE [LARGE SCALE GENOMIC DNA]</scope>
    <source>
        <strain evidence="11 12">1744B</strain>
    </source>
</reference>
<name>A0A2N3QYZ5_9BIFI</name>
<dbReference type="Gene3D" id="3.10.520.10">
    <property type="entry name" value="ApbE-like domains"/>
    <property type="match status" value="1"/>
</dbReference>
<comment type="catalytic activity">
    <reaction evidence="10">
        <text>L-threonyl-[protein] + FAD = FMN-L-threonyl-[protein] + AMP + H(+)</text>
        <dbReference type="Rhea" id="RHEA:36847"/>
        <dbReference type="Rhea" id="RHEA-COMP:11060"/>
        <dbReference type="Rhea" id="RHEA-COMP:11061"/>
        <dbReference type="ChEBI" id="CHEBI:15378"/>
        <dbReference type="ChEBI" id="CHEBI:30013"/>
        <dbReference type="ChEBI" id="CHEBI:57692"/>
        <dbReference type="ChEBI" id="CHEBI:74257"/>
        <dbReference type="ChEBI" id="CHEBI:456215"/>
        <dbReference type="EC" id="2.7.1.180"/>
    </reaction>
</comment>
<keyword evidence="7" id="KW-0274">FAD</keyword>
<dbReference type="Proteomes" id="UP000233783">
    <property type="component" value="Unassembled WGS sequence"/>
</dbReference>
<keyword evidence="6" id="KW-0479">Metal-binding</keyword>
<keyword evidence="11" id="KW-0449">Lipoprotein</keyword>
<evidence type="ECO:0000256" key="8">
    <source>
        <dbReference type="ARBA" id="ARBA00022842"/>
    </source>
</evidence>
<organism evidence="11 12">
    <name type="scientific">Bifidobacterium pseudolongum subsp. globosum</name>
    <dbReference type="NCBI Taxonomy" id="1690"/>
    <lineage>
        <taxon>Bacteria</taxon>
        <taxon>Bacillati</taxon>
        <taxon>Actinomycetota</taxon>
        <taxon>Actinomycetes</taxon>
        <taxon>Bifidobacteriales</taxon>
        <taxon>Bifidobacteriaceae</taxon>
        <taxon>Bifidobacterium</taxon>
    </lineage>
</organism>
<dbReference type="PANTHER" id="PTHR30040:SF2">
    <property type="entry name" value="FAD:PROTEIN FMN TRANSFERASE"/>
    <property type="match status" value="1"/>
</dbReference>
<dbReference type="RefSeq" id="WP_165364840.1">
    <property type="nucleotide sequence ID" value="NZ_JBKZBJ010000028.1"/>
</dbReference>
<proteinExistence type="predicted"/>
<evidence type="ECO:0000256" key="3">
    <source>
        <dbReference type="ARBA" id="ARBA00016337"/>
    </source>
</evidence>
<dbReference type="SUPFAM" id="SSF143631">
    <property type="entry name" value="ApbE-like"/>
    <property type="match status" value="1"/>
</dbReference>
<keyword evidence="5" id="KW-0808">Transferase</keyword>
<keyword evidence="4" id="KW-0285">Flavoprotein</keyword>
<evidence type="ECO:0000256" key="6">
    <source>
        <dbReference type="ARBA" id="ARBA00022723"/>
    </source>
</evidence>
<evidence type="ECO:0000313" key="12">
    <source>
        <dbReference type="Proteomes" id="UP000233783"/>
    </source>
</evidence>
<evidence type="ECO:0000256" key="9">
    <source>
        <dbReference type="ARBA" id="ARBA00031306"/>
    </source>
</evidence>
<evidence type="ECO:0000256" key="4">
    <source>
        <dbReference type="ARBA" id="ARBA00022630"/>
    </source>
</evidence>
<sequence length="334" mass="34456">MTHAMPAQPLPPATTAYPGALGGGILIHTAEPLSPGLRADIAAIIDGTERALSRFRPDSLVARIAREPQGGRFDFPAWAAPLFAYCTALNRATGGRFDPCIGADLIRLGYSASFSCAAGPTDVAPPRLARHTWTGKVECEGATLVTHGPVQLDFGACGKGLCIDRIANALAARLGPTPCMVDAGGDLSLRGLNGPIAIALEDPHDPDLAVGVTHIADASLCASAPSRRNWRDAAGNRVHHLLNALTGAPADGVAATWVSVPSDATPYPTMVADGVATALFVTPPDRLATWFPGFDCLVLDGSGHATRSAGFAADLFTTTPDGTPITSAGPAFRR</sequence>
<protein>
    <recommendedName>
        <fullName evidence="3">FAD:protein FMN transferase</fullName>
        <ecNumber evidence="2">2.7.1.180</ecNumber>
    </recommendedName>
    <alternativeName>
        <fullName evidence="9">Flavin transferase</fullName>
    </alternativeName>
</protein>
<gene>
    <name evidence="11" type="ORF">CQR56_0186</name>
</gene>
<comment type="caution">
    <text evidence="11">The sequence shown here is derived from an EMBL/GenBank/DDBJ whole genome shotgun (WGS) entry which is preliminary data.</text>
</comment>
<accession>A0A2N3QYZ5</accession>